<proteinExistence type="predicted"/>
<evidence type="ECO:0000313" key="1">
    <source>
        <dbReference type="Ensembl" id="ENSSMRP00000018529.1"/>
    </source>
</evidence>
<reference evidence="1" key="1">
    <citation type="submission" date="2025-08" db="UniProtKB">
        <authorList>
            <consortium name="Ensembl"/>
        </authorList>
    </citation>
    <scope>IDENTIFICATION</scope>
</reference>
<name>A0A8D0C7J4_SALMN</name>
<organism evidence="1 2">
    <name type="scientific">Salvator merianae</name>
    <name type="common">Argentine black and white tegu</name>
    <name type="synonym">Tupinambis merianae</name>
    <dbReference type="NCBI Taxonomy" id="96440"/>
    <lineage>
        <taxon>Eukaryota</taxon>
        <taxon>Metazoa</taxon>
        <taxon>Chordata</taxon>
        <taxon>Craniata</taxon>
        <taxon>Vertebrata</taxon>
        <taxon>Euteleostomi</taxon>
        <taxon>Lepidosauria</taxon>
        <taxon>Squamata</taxon>
        <taxon>Bifurcata</taxon>
        <taxon>Unidentata</taxon>
        <taxon>Episquamata</taxon>
        <taxon>Laterata</taxon>
        <taxon>Teiioidea</taxon>
        <taxon>Teiidae</taxon>
        <taxon>Salvator</taxon>
    </lineage>
</organism>
<protein>
    <submittedName>
        <fullName evidence="1">Uncharacterized protein</fullName>
    </submittedName>
</protein>
<dbReference type="Ensembl" id="ENSSMRT00000021707.1">
    <property type="protein sequence ID" value="ENSSMRP00000018529.1"/>
    <property type="gene ID" value="ENSSMRG00000014413.1"/>
</dbReference>
<dbReference type="Proteomes" id="UP000694421">
    <property type="component" value="Unplaced"/>
</dbReference>
<evidence type="ECO:0000313" key="2">
    <source>
        <dbReference type="Proteomes" id="UP000694421"/>
    </source>
</evidence>
<accession>A0A8D0C7J4</accession>
<sequence>MATNKSTLHKMGKKQNGKEFDVDKENLDCPELIEAFLNTSKVGKDRWWQKEIVNMKTANQRKKETLLINTEDLQDPDPDTCPTVIVLKFLM</sequence>
<reference evidence="1" key="2">
    <citation type="submission" date="2025-09" db="UniProtKB">
        <authorList>
            <consortium name="Ensembl"/>
        </authorList>
    </citation>
    <scope>IDENTIFICATION</scope>
</reference>
<dbReference type="AlphaFoldDB" id="A0A8D0C7J4"/>
<keyword evidence="2" id="KW-1185">Reference proteome</keyword>